<accession>A0AAD4R4Q1</accession>
<name>A0AAD4R4Q1_9BILA</name>
<gene>
    <name evidence="2" type="ORF">DdX_11265</name>
</gene>
<evidence type="ECO:0000313" key="3">
    <source>
        <dbReference type="Proteomes" id="UP001201812"/>
    </source>
</evidence>
<evidence type="ECO:0008006" key="4">
    <source>
        <dbReference type="Google" id="ProtNLM"/>
    </source>
</evidence>
<protein>
    <recommendedName>
        <fullName evidence="4">DB domain-containing protein</fullName>
    </recommendedName>
</protein>
<proteinExistence type="predicted"/>
<dbReference type="AlphaFoldDB" id="A0AAD4R4Q1"/>
<comment type="caution">
    <text evidence="2">The sequence shown here is derived from an EMBL/GenBank/DDBJ whole genome shotgun (WGS) entry which is preliminary data.</text>
</comment>
<evidence type="ECO:0000313" key="2">
    <source>
        <dbReference type="EMBL" id="KAI1709478.1"/>
    </source>
</evidence>
<reference evidence="2" key="1">
    <citation type="submission" date="2022-01" db="EMBL/GenBank/DDBJ databases">
        <title>Genome Sequence Resource for Two Populations of Ditylenchus destructor, the Migratory Endoparasitic Phytonematode.</title>
        <authorList>
            <person name="Zhang H."/>
            <person name="Lin R."/>
            <person name="Xie B."/>
        </authorList>
    </citation>
    <scope>NUCLEOTIDE SEQUENCE</scope>
    <source>
        <strain evidence="2">BazhouSP</strain>
    </source>
</reference>
<feature type="region of interest" description="Disordered" evidence="1">
    <location>
        <begin position="237"/>
        <end position="261"/>
    </location>
</feature>
<feature type="region of interest" description="Disordered" evidence="1">
    <location>
        <begin position="410"/>
        <end position="490"/>
    </location>
</feature>
<evidence type="ECO:0000256" key="1">
    <source>
        <dbReference type="SAM" id="MobiDB-lite"/>
    </source>
</evidence>
<feature type="compositionally biased region" description="Basic and acidic residues" evidence="1">
    <location>
        <begin position="410"/>
        <end position="433"/>
    </location>
</feature>
<organism evidence="2 3">
    <name type="scientific">Ditylenchus destructor</name>
    <dbReference type="NCBI Taxonomy" id="166010"/>
    <lineage>
        <taxon>Eukaryota</taxon>
        <taxon>Metazoa</taxon>
        <taxon>Ecdysozoa</taxon>
        <taxon>Nematoda</taxon>
        <taxon>Chromadorea</taxon>
        <taxon>Rhabditida</taxon>
        <taxon>Tylenchina</taxon>
        <taxon>Tylenchomorpha</taxon>
        <taxon>Sphaerularioidea</taxon>
        <taxon>Anguinidae</taxon>
        <taxon>Anguininae</taxon>
        <taxon>Ditylenchus</taxon>
    </lineage>
</organism>
<keyword evidence="3" id="KW-1185">Reference proteome</keyword>
<dbReference type="Proteomes" id="UP001201812">
    <property type="component" value="Unassembled WGS sequence"/>
</dbReference>
<sequence>MCVWVPEIETVEDRGSIRFDPPLLSNEYVRDVMADRLGNGQVIIKAQICKYTVQRTSCDKETMTAEESRFYSLLMLRLSRTKASLAGGPPMKPANASRDNLGSFRDVPPAPSNFHSLSKHVTHTSAAPGSVTQRTTMSPTTVVGETVENFQEEAAKIDSASTNDPAAVAAAGSTHLAGGGLTRIHKDQPLAAWQNEENSVEIQLTSRNGAAAISPRLHSIRLPHLSDFPHRRLRTTHVGSAKDQREIAPSSRNSTLGASNGWRGQDRLHALARRGWPIATNATKELVAAPYQPIGADGKRLDGQLKHDHAGRLLGGVEIYNRKIKERPALRRWAAITTQPPPTPAEEFSLKNDLEVRKLHIGAIDHVLEHTSYGGSFAESATTELSPAPETASTPEVYFLPSIVTPKPRSFPEFEKPISRSFEQRSREEESLKQADSIGSFGSPPLNFSPAPPLAKNPESSHIPGIQNPGIQNPGVPNPGFPQTSLPKAPSFKIIPVTEEKVLRRPYKTSFRPTTPAKKSHLAKERIIQEGLSTEQPKADRKEIKMDWRVQSLLECCQQTAPGCRQLCSGNVSKEEVKQALVSQQCPPLSMTSVIQCFPRFYDIAPVKECCAKPKTAQSALSPQAFPPKSELPQQCLSLCATDFKLSFAHFACIDHISTIVECYHDLMR</sequence>
<dbReference type="EMBL" id="JAKKPZ010000030">
    <property type="protein sequence ID" value="KAI1709478.1"/>
    <property type="molecule type" value="Genomic_DNA"/>
</dbReference>